<keyword evidence="2" id="KW-1185">Reference proteome</keyword>
<dbReference type="AlphaFoldDB" id="F1YLM7"/>
<evidence type="ECO:0000313" key="2">
    <source>
        <dbReference type="Proteomes" id="UP000035065"/>
    </source>
</evidence>
<comment type="caution">
    <text evidence="1">The sequence shown here is derived from an EMBL/GenBank/DDBJ whole genome shotgun (WGS) entry which is preliminary data.</text>
</comment>
<dbReference type="eggNOG" id="COG5340">
    <property type="taxonomic scope" value="Bacteria"/>
</dbReference>
<evidence type="ECO:0008006" key="3">
    <source>
        <dbReference type="Google" id="ProtNLM"/>
    </source>
</evidence>
<dbReference type="EMBL" id="AEUD01000012">
    <property type="protein sequence ID" value="EGD54421.1"/>
    <property type="molecule type" value="Genomic_DNA"/>
</dbReference>
<evidence type="ECO:0000313" key="1">
    <source>
        <dbReference type="EMBL" id="EGD54421.1"/>
    </source>
</evidence>
<dbReference type="RefSeq" id="WP_009680019.1">
    <property type="nucleotide sequence ID" value="NZ_AEUD01000012.1"/>
</dbReference>
<name>F1YLM7_9ACTN</name>
<organism evidence="1 2">
    <name type="scientific">Gordonia neofelifaecis NRRL B-59395</name>
    <dbReference type="NCBI Taxonomy" id="644548"/>
    <lineage>
        <taxon>Bacteria</taxon>
        <taxon>Bacillati</taxon>
        <taxon>Actinomycetota</taxon>
        <taxon>Actinomycetes</taxon>
        <taxon>Mycobacteriales</taxon>
        <taxon>Gordoniaceae</taxon>
        <taxon>Gordonia</taxon>
    </lineage>
</organism>
<gene>
    <name evidence="1" type="ORF">SCNU_14094</name>
</gene>
<dbReference type="STRING" id="644548.SCNU_14094"/>
<protein>
    <recommendedName>
        <fullName evidence="3">DUF559 domain-containing protein</fullName>
    </recommendedName>
</protein>
<accession>F1YLM7</accession>
<proteinExistence type="predicted"/>
<dbReference type="Proteomes" id="UP000035065">
    <property type="component" value="Unassembled WGS sequence"/>
</dbReference>
<reference evidence="1 2" key="1">
    <citation type="journal article" date="2011" name="J. Bacteriol.">
        <title>Draft Genome Sequence of Gordonia neofelifaecis NRRL B-59395, a Cholesterol-Degrading Actinomycete.</title>
        <authorList>
            <person name="Ge F."/>
            <person name="Li W."/>
            <person name="Chen G."/>
            <person name="Liu Y."/>
            <person name="Zhang G."/>
            <person name="Yong B."/>
            <person name="Wang Q."/>
            <person name="Wang N."/>
            <person name="Huang Z."/>
            <person name="Li W."/>
            <person name="Wang J."/>
            <person name="Wu C."/>
            <person name="Xie Q."/>
            <person name="Liu G."/>
        </authorList>
    </citation>
    <scope>NUCLEOTIDE SEQUENCE [LARGE SCALE GENOMIC DNA]</scope>
    <source>
        <strain evidence="1 2">NRRL B-59395</strain>
    </source>
</reference>
<sequence>MLALAPAALSHESAIIAAGGDAAGLNAKENGPIQIVVDAKRNLVRPSGVSLHYSRHLSDRILSHTNPPRVRLEHAVLDVAGEATSDFAAIACLSDVVQARLTTPDRLLAALAERDRTGRRKFIETVLIDVRDGACSVLEHRYLIDVERAHGLPRAVRQSPTMVGRRGYRDVEYREWGLIVELDGRLHHDSASARDADLERDLDAAVFADKRSLRLGLGQVVDKSCRTAFKVGRVLSGLGWPGSVKSCGPQCAMEECR</sequence>